<dbReference type="RefSeq" id="WP_165380377.1">
    <property type="nucleotide sequence ID" value="NZ_SCFB01000007.1"/>
</dbReference>
<feature type="signal peptide" evidence="1">
    <location>
        <begin position="1"/>
        <end position="26"/>
    </location>
</feature>
<evidence type="ECO:0000313" key="2">
    <source>
        <dbReference type="EMBL" id="RZI45728.1"/>
    </source>
</evidence>
<dbReference type="AlphaFoldDB" id="A0A4Q7DHG9"/>
<reference evidence="2 3" key="1">
    <citation type="submission" date="2018-10" db="EMBL/GenBank/DDBJ databases">
        <title>An updated phylogeny of the Alphaproteobacteria reveals that the parasitic Rickettsiales and Holosporales have independent origins.</title>
        <authorList>
            <person name="Munoz-Gomez S.A."/>
            <person name="Hess S."/>
            <person name="Burger G."/>
            <person name="Lang B.F."/>
            <person name="Susko E."/>
            <person name="Slamovits C.H."/>
            <person name="Roger A.J."/>
        </authorList>
    </citation>
    <scope>NUCLEOTIDE SEQUENCE [LARGE SCALE GENOMIC DNA]</scope>
    <source>
        <strain evidence="2">HOLO01</strain>
    </source>
</reference>
<accession>A0A4Q7DHG9</accession>
<gene>
    <name evidence="2" type="ORF">EQU50_06405</name>
</gene>
<dbReference type="Proteomes" id="UP000293550">
    <property type="component" value="Unassembled WGS sequence"/>
</dbReference>
<evidence type="ECO:0000256" key="1">
    <source>
        <dbReference type="SAM" id="SignalP"/>
    </source>
</evidence>
<proteinExistence type="predicted"/>
<name>A0A4Q7DHG9_9PROT</name>
<organism evidence="2 3">
    <name type="scientific">Candidatus Finniella inopinata</name>
    <dbReference type="NCBI Taxonomy" id="1696036"/>
    <lineage>
        <taxon>Bacteria</taxon>
        <taxon>Pseudomonadati</taxon>
        <taxon>Pseudomonadota</taxon>
        <taxon>Alphaproteobacteria</taxon>
        <taxon>Holosporales</taxon>
        <taxon>Candidatus Paracaedibacteraceae</taxon>
        <taxon>Candidatus Finniella</taxon>
    </lineage>
</organism>
<sequence length="341" mass="35948">MRMPYKYLLFLGAFVKLLSFSTPVSASDGQNTFNPYAFSNRELLTRIGIGDGSTTIMQKLDTLQQALSSSIAQGGGNSVNNAVAELNTYMSQLGTSQQRFSSTFSSGMESSMNDTMTELSANVGAMRNSMEADLTTLMAQMTAASQGIVTTGAQIKTLLLEKIIDDCFSNSLIANQTPNVVFIGDSTFALADGEGKYVLKGGAVPYSLFSSNGATQQVAASLLLPADKGLTILRVLFGLSQTWITANISAADDLSAIVPTVFDYVLGTGRDGTGRFKDGSTVTNVFSKHSASAGTTTIVGKGVLATGAPVTTFLTSLGVTAATDDVKRFRMLCRYLLAPKP</sequence>
<keyword evidence="3" id="KW-1185">Reference proteome</keyword>
<comment type="caution">
    <text evidence="2">The sequence shown here is derived from an EMBL/GenBank/DDBJ whole genome shotgun (WGS) entry which is preliminary data.</text>
</comment>
<dbReference type="EMBL" id="SCFB01000007">
    <property type="protein sequence ID" value="RZI45728.1"/>
    <property type="molecule type" value="Genomic_DNA"/>
</dbReference>
<protein>
    <submittedName>
        <fullName evidence="2">Uncharacterized protein</fullName>
    </submittedName>
</protein>
<keyword evidence="1" id="KW-0732">Signal</keyword>
<feature type="chain" id="PRO_5021018130" evidence="1">
    <location>
        <begin position="27"/>
        <end position="341"/>
    </location>
</feature>
<evidence type="ECO:0000313" key="3">
    <source>
        <dbReference type="Proteomes" id="UP000293550"/>
    </source>
</evidence>